<proteinExistence type="predicted"/>
<evidence type="ECO:0000259" key="2">
    <source>
        <dbReference type="Pfam" id="PF18962"/>
    </source>
</evidence>
<dbReference type="Proteomes" id="UP000290407">
    <property type="component" value="Unassembled WGS sequence"/>
</dbReference>
<name>A0A4Q2UTV6_9BACT</name>
<dbReference type="RefSeq" id="WP_129601442.1">
    <property type="nucleotide sequence ID" value="NZ_SBLB01000002.1"/>
</dbReference>
<evidence type="ECO:0000313" key="4">
    <source>
        <dbReference type="Proteomes" id="UP000290407"/>
    </source>
</evidence>
<comment type="caution">
    <text evidence="3">The sequence shown here is derived from an EMBL/GenBank/DDBJ whole genome shotgun (WGS) entry which is preliminary data.</text>
</comment>
<keyword evidence="4" id="KW-1185">Reference proteome</keyword>
<feature type="chain" id="PRO_5020829195" evidence="1">
    <location>
        <begin position="23"/>
        <end position="218"/>
    </location>
</feature>
<accession>A0A4Q2UTV6</accession>
<reference evidence="3 4" key="1">
    <citation type="submission" date="2019-01" db="EMBL/GenBank/DDBJ databases">
        <title>Spirosoma flava sp. nov., a propanil-degrading bacterium isolated from herbicide-contaminated soil.</title>
        <authorList>
            <person name="Zhang L."/>
            <person name="Jiang J.-D."/>
        </authorList>
    </citation>
    <scope>NUCLEOTIDE SEQUENCE [LARGE SCALE GENOMIC DNA]</scope>
    <source>
        <strain evidence="3 4">TY50</strain>
    </source>
</reference>
<dbReference type="AlphaFoldDB" id="A0A4Q2UTV6"/>
<dbReference type="EMBL" id="SBLB01000002">
    <property type="protein sequence ID" value="RYC70279.1"/>
    <property type="molecule type" value="Genomic_DNA"/>
</dbReference>
<keyword evidence="1" id="KW-0732">Signal</keyword>
<protein>
    <submittedName>
        <fullName evidence="3">T9SS type A sorting domain-containing protein</fullName>
    </submittedName>
</protein>
<evidence type="ECO:0000256" key="1">
    <source>
        <dbReference type="SAM" id="SignalP"/>
    </source>
</evidence>
<organism evidence="3 4">
    <name type="scientific">Spirosoma sordidisoli</name>
    <dbReference type="NCBI Taxonomy" id="2502893"/>
    <lineage>
        <taxon>Bacteria</taxon>
        <taxon>Pseudomonadati</taxon>
        <taxon>Bacteroidota</taxon>
        <taxon>Cytophagia</taxon>
        <taxon>Cytophagales</taxon>
        <taxon>Cytophagaceae</taxon>
        <taxon>Spirosoma</taxon>
    </lineage>
</organism>
<sequence>MKQFILMSVLSGLLLATVPLRAQVAQRDSDARKGSRLELGRTPTTSRIASKPVLSRRFSLVPNPATVGLDRSVHLQKNTPINEHYRTLLMTKPMTKSANGRSSASEMGSIASADARPLAGSEIKAEDRLFANEKISVSNAYPNPADDAAEIDYQFTAPGDARLVMMNVLGAPVGEYNLEQGERKLRIGTRNLPTGYYLYQLSVDGRKVATKRLLVRHQ</sequence>
<gene>
    <name evidence="3" type="ORF">EQG79_10475</name>
</gene>
<dbReference type="NCBIfam" id="TIGR04183">
    <property type="entry name" value="Por_Secre_tail"/>
    <property type="match status" value="1"/>
</dbReference>
<dbReference type="InterPro" id="IPR026444">
    <property type="entry name" value="Secre_tail"/>
</dbReference>
<evidence type="ECO:0000313" key="3">
    <source>
        <dbReference type="EMBL" id="RYC70279.1"/>
    </source>
</evidence>
<dbReference type="Pfam" id="PF18962">
    <property type="entry name" value="Por_Secre_tail"/>
    <property type="match status" value="1"/>
</dbReference>
<feature type="domain" description="Secretion system C-terminal sorting" evidence="2">
    <location>
        <begin position="141"/>
        <end position="214"/>
    </location>
</feature>
<feature type="signal peptide" evidence="1">
    <location>
        <begin position="1"/>
        <end position="22"/>
    </location>
</feature>